<feature type="transmembrane region" description="Helical" evidence="6">
    <location>
        <begin position="663"/>
        <end position="686"/>
    </location>
</feature>
<dbReference type="EMBL" id="BNAG01000001">
    <property type="protein sequence ID" value="GHE55712.1"/>
    <property type="molecule type" value="Genomic_DNA"/>
</dbReference>
<comment type="subcellular location">
    <subcellularLocation>
        <location evidence="1">Cell membrane</location>
        <topology evidence="1">Multi-pass membrane protein</topology>
    </subcellularLocation>
</comment>
<dbReference type="InterPro" id="IPR003838">
    <property type="entry name" value="ABC3_permease_C"/>
</dbReference>
<accession>A0ABQ3I243</accession>
<evidence type="ECO:0000313" key="10">
    <source>
        <dbReference type="Proteomes" id="UP000658258"/>
    </source>
</evidence>
<evidence type="ECO:0000256" key="6">
    <source>
        <dbReference type="SAM" id="Phobius"/>
    </source>
</evidence>
<dbReference type="InterPro" id="IPR050250">
    <property type="entry name" value="Macrolide_Exporter_MacB"/>
</dbReference>
<feature type="domain" description="MacB-like periplasmic core" evidence="8">
    <location>
        <begin position="2"/>
        <end position="204"/>
    </location>
</feature>
<comment type="caution">
    <text evidence="9">The sequence shown here is derived from an EMBL/GenBank/DDBJ whole genome shotgun (WGS) entry which is preliminary data.</text>
</comment>
<gene>
    <name evidence="9" type="ORF">GCM10011340_08110</name>
</gene>
<dbReference type="Proteomes" id="UP000658258">
    <property type="component" value="Unassembled WGS sequence"/>
</dbReference>
<evidence type="ECO:0000259" key="8">
    <source>
        <dbReference type="Pfam" id="PF12704"/>
    </source>
</evidence>
<feature type="domain" description="ABC3 transporter permease C-terminal" evidence="7">
    <location>
        <begin position="665"/>
        <end position="778"/>
    </location>
</feature>
<feature type="transmembrane region" description="Helical" evidence="6">
    <location>
        <begin position="746"/>
        <end position="768"/>
    </location>
</feature>
<evidence type="ECO:0000256" key="5">
    <source>
        <dbReference type="ARBA" id="ARBA00023136"/>
    </source>
</evidence>
<evidence type="ECO:0000313" key="9">
    <source>
        <dbReference type="EMBL" id="GHE55712.1"/>
    </source>
</evidence>
<evidence type="ECO:0000256" key="3">
    <source>
        <dbReference type="ARBA" id="ARBA00022692"/>
    </source>
</evidence>
<keyword evidence="4 6" id="KW-1133">Transmembrane helix</keyword>
<feature type="transmembrane region" description="Helical" evidence="6">
    <location>
        <begin position="303"/>
        <end position="331"/>
    </location>
</feature>
<keyword evidence="2" id="KW-1003">Cell membrane</keyword>
<feature type="transmembrane region" description="Helical" evidence="6">
    <location>
        <begin position="398"/>
        <end position="422"/>
    </location>
</feature>
<dbReference type="InterPro" id="IPR025857">
    <property type="entry name" value="MacB_PCD"/>
</dbReference>
<dbReference type="PANTHER" id="PTHR30572:SF18">
    <property type="entry name" value="ABC-TYPE MACROLIDE FAMILY EXPORT SYSTEM PERMEASE COMPONENT 2"/>
    <property type="match status" value="1"/>
</dbReference>
<proteinExistence type="predicted"/>
<dbReference type="PANTHER" id="PTHR30572">
    <property type="entry name" value="MEMBRANE COMPONENT OF TRANSPORTER-RELATED"/>
    <property type="match status" value="1"/>
</dbReference>
<feature type="transmembrane region" description="Helical" evidence="6">
    <location>
        <begin position="351"/>
        <end position="377"/>
    </location>
</feature>
<sequence>MLIFLYVQDERSFDKMHDDAHLIYRLENWSQYEGNENHWAATQGFLIPEVVSRYPEIRSATRIYHNNTPETFSTDVNFYNEKDLFYADSTFFDVFTFPVLFGDLSTALDDPGNIVLTESTARKYFGRPDPIGEIIKRGATPFTVSAVIQDIPHNSHFRFDLLIPLSEFQRRFPQFVNGRGPSTFYSYVKTLNEEASKNLRAKLDADVLEIMNIRDANGEINPIEGLSVSIRTMPLTDIHLYGHAEKELGNNSQAQYIFIFSTVAVFILIIASFNYMNLATARSTKRSKEVGMRKVLGARKPQVFWQFLSESFFFTFIATLLALMAVVVLIPSFNDFTGKRIDGNLLNNGELLLSILLVYGAVSLLSGLYPSVFLSNFQPLKALKSNVLSGKGHSFSIYLRRGLVILQFGISILLIIGASTIYRQLRFIEKKDVGFNKEQVLVLKLPGRGRVNNLETIKQEFMADPSVVVAAPSSVIPGERVHIMTVRVPDLVTTDAGNESQQEDNGIRGMRIMSGDEDLAEVYGLQIVAGRDLSKEMVTDATQGFLLNEAAIREFGLQENPVGRRFEYVYGLPEPKAGQIVGVIKDFNYASVHTEVEPLMVHVMPSHAAYLNVRLSTDGVQETIKRLEAKWTELQPAAPFEYFFLDSLYDAQYKTEMSMGKTITFFTLLAIVIACMGLFGLASFITEQRTKEIGVRKVLGASISSIMVALSKEFVLLVLLANIMAAYPAYSLLNNWLSGFAYRVNISPVTFLSAAVVALLIAFITISFKTYMAARSNPVKALRHE</sequence>
<evidence type="ECO:0000256" key="4">
    <source>
        <dbReference type="ARBA" id="ARBA00022989"/>
    </source>
</evidence>
<dbReference type="Pfam" id="PF02687">
    <property type="entry name" value="FtsX"/>
    <property type="match status" value="2"/>
</dbReference>
<organism evidence="9 10">
    <name type="scientific">Roseivirga thermotolerans</name>
    <dbReference type="NCBI Taxonomy" id="1758176"/>
    <lineage>
        <taxon>Bacteria</taxon>
        <taxon>Pseudomonadati</taxon>
        <taxon>Bacteroidota</taxon>
        <taxon>Cytophagia</taxon>
        <taxon>Cytophagales</taxon>
        <taxon>Roseivirgaceae</taxon>
        <taxon>Roseivirga</taxon>
    </lineage>
</organism>
<evidence type="ECO:0000256" key="1">
    <source>
        <dbReference type="ARBA" id="ARBA00004651"/>
    </source>
</evidence>
<feature type="domain" description="ABC3 transporter permease C-terminal" evidence="7">
    <location>
        <begin position="262"/>
        <end position="379"/>
    </location>
</feature>
<dbReference type="Pfam" id="PF12704">
    <property type="entry name" value="MacB_PCD"/>
    <property type="match status" value="1"/>
</dbReference>
<keyword evidence="3 6" id="KW-0812">Transmembrane</keyword>
<protein>
    <submittedName>
        <fullName evidence="9">ABC transporter permease</fullName>
    </submittedName>
</protein>
<feature type="transmembrane region" description="Helical" evidence="6">
    <location>
        <begin position="698"/>
        <end position="726"/>
    </location>
</feature>
<keyword evidence="5 6" id="KW-0472">Membrane</keyword>
<feature type="transmembrane region" description="Helical" evidence="6">
    <location>
        <begin position="256"/>
        <end position="278"/>
    </location>
</feature>
<name>A0ABQ3I243_9BACT</name>
<evidence type="ECO:0000256" key="2">
    <source>
        <dbReference type="ARBA" id="ARBA00022475"/>
    </source>
</evidence>
<evidence type="ECO:0000259" key="7">
    <source>
        <dbReference type="Pfam" id="PF02687"/>
    </source>
</evidence>
<reference evidence="10" key="1">
    <citation type="journal article" date="2019" name="Int. J. Syst. Evol. Microbiol.">
        <title>The Global Catalogue of Microorganisms (GCM) 10K type strain sequencing project: providing services to taxonomists for standard genome sequencing and annotation.</title>
        <authorList>
            <consortium name="The Broad Institute Genomics Platform"/>
            <consortium name="The Broad Institute Genome Sequencing Center for Infectious Disease"/>
            <person name="Wu L."/>
            <person name="Ma J."/>
        </authorList>
    </citation>
    <scope>NUCLEOTIDE SEQUENCE [LARGE SCALE GENOMIC DNA]</scope>
    <source>
        <strain evidence="10">CGMCC 1.15111</strain>
    </source>
</reference>
<keyword evidence="10" id="KW-1185">Reference proteome</keyword>